<dbReference type="NCBIfam" id="TIGR00486">
    <property type="entry name" value="YbgI_SA1388"/>
    <property type="match status" value="1"/>
</dbReference>
<sequence>MKLSDLVSRLEEIAPPALAEEFDAGRIGLIVKGAEDVDMVATALDPTPYVIRRAVEEGAQALVTHHTLIWDPVNVINEDLAVRLKLLLDSGMSLYSMHTNYDNAPGGVNDALAELLGLSDTVVFYGGRAGNVPEMSLGRFASLASERLGCDVEYVGDDERSVRRAVVVSGSGFRLALDEARKADVDVLLSSELKHDVILGRGDVALVSAPHYFTEAPAMKALAERLSRTVPAVFIDDPPGIKTIQKDGKRS</sequence>
<comment type="similarity">
    <text evidence="1">Belongs to the GTP cyclohydrolase I type 2/NIF3 family.</text>
</comment>
<name>D1YWA2_METPS</name>
<dbReference type="EMBL" id="AP011532">
    <property type="protein sequence ID" value="BAI60724.1"/>
    <property type="molecule type" value="Genomic_DNA"/>
</dbReference>
<dbReference type="InParanoid" id="D1YWA2"/>
<feature type="binding site" evidence="3">
    <location>
        <position position="211"/>
    </location>
    <ligand>
        <name>a divalent metal cation</name>
        <dbReference type="ChEBI" id="CHEBI:60240"/>
        <label>1</label>
    </ligand>
</feature>
<dbReference type="SUPFAM" id="SSF102705">
    <property type="entry name" value="NIF3 (NGG1p interacting factor 3)-like"/>
    <property type="match status" value="1"/>
</dbReference>
<dbReference type="Gene3D" id="3.40.1390.30">
    <property type="entry name" value="NIF3 (NGG1p interacting factor 3)-like"/>
    <property type="match status" value="2"/>
</dbReference>
<reference evidence="4 5" key="1">
    <citation type="journal article" date="2007" name="Appl. Environ. Microbiol.">
        <title>Isolation of key methanogens for global methane emission from rice paddy fields: a novel isolate affiliated with the clone cluster rice cluster I.</title>
        <authorList>
            <person name="Sakai S."/>
            <person name="Imachi H."/>
            <person name="Sekiguchi Y."/>
            <person name="Ohashi A."/>
            <person name="Harada H."/>
            <person name="Kamagata Y."/>
        </authorList>
    </citation>
    <scope>NUCLEOTIDE SEQUENCE [LARGE SCALE GENOMIC DNA]</scope>
    <source>
        <strain evidence="5">DSM 17711 / JCM 13418 / NBRC 101707 / SANAE</strain>
    </source>
</reference>
<dbReference type="AlphaFoldDB" id="D1YWA2"/>
<dbReference type="InterPro" id="IPR002678">
    <property type="entry name" value="DUF34/NIF3"/>
</dbReference>
<keyword evidence="2 3" id="KW-0479">Metal-binding</keyword>
<dbReference type="FunCoup" id="D1YWA2">
    <property type="interactions" value="89"/>
</dbReference>
<evidence type="ECO:0000256" key="1">
    <source>
        <dbReference type="ARBA" id="ARBA00006964"/>
    </source>
</evidence>
<feature type="binding site" evidence="3">
    <location>
        <position position="66"/>
    </location>
    <ligand>
        <name>a divalent metal cation</name>
        <dbReference type="ChEBI" id="CHEBI:60240"/>
        <label>1</label>
    </ligand>
</feature>
<feature type="binding site" evidence="3">
    <location>
        <position position="102"/>
    </location>
    <ligand>
        <name>a divalent metal cation</name>
        <dbReference type="ChEBI" id="CHEBI:60240"/>
        <label>1</label>
    </ligand>
</feature>
<reference evidence="4 5" key="2">
    <citation type="journal article" date="2008" name="Int. J. Syst. Evol. Microbiol.">
        <title>Methanocella paludicola gen. nov., sp. nov., a methane-producing archaeon, the first isolate of the lineage 'Rice Cluster I', and proposal of the new archaeal order Methanocellales ord. nov.</title>
        <authorList>
            <person name="Sakai S."/>
            <person name="Imachi H."/>
            <person name="Hanada S."/>
            <person name="Ohashi A."/>
            <person name="Harada H."/>
            <person name="Kamagata Y."/>
        </authorList>
    </citation>
    <scope>NUCLEOTIDE SEQUENCE [LARGE SCALE GENOMIC DNA]</scope>
    <source>
        <strain evidence="5">DSM 17711 / JCM 13418 / NBRC 101707 / SANAE</strain>
    </source>
</reference>
<dbReference type="Proteomes" id="UP000001882">
    <property type="component" value="Chromosome"/>
</dbReference>
<evidence type="ECO:0000256" key="3">
    <source>
        <dbReference type="PIRSR" id="PIRSR602678-1"/>
    </source>
</evidence>
<protein>
    <submittedName>
        <fullName evidence="4">Uncharacterized protein</fullName>
    </submittedName>
</protein>
<reference evidence="5" key="3">
    <citation type="journal article" date="2011" name="PLoS ONE">
        <title>Genome sequence of a mesophilic hydrogenotrophic methanogen Methanocella paludicola, the first cultivated representative of the order Methanocellales.</title>
        <authorList>
            <person name="Sakai S."/>
            <person name="Takaki Y."/>
            <person name="Shimamura S."/>
            <person name="Sekine M."/>
            <person name="Tajima T."/>
            <person name="Kosugi H."/>
            <person name="Ichikawa N."/>
            <person name="Tasumi E."/>
            <person name="Hiraki A.T."/>
            <person name="Shimizu A."/>
            <person name="Kato Y."/>
            <person name="Nishiko R."/>
            <person name="Mori K."/>
            <person name="Fujita N."/>
            <person name="Imachi H."/>
            <person name="Takai K."/>
        </authorList>
    </citation>
    <scope>NUCLEOTIDE SEQUENCE [LARGE SCALE GENOMIC DNA]</scope>
    <source>
        <strain evidence="5">DSM 17711 / JCM 13418 / NBRC 101707 / SANAE</strain>
    </source>
</reference>
<dbReference type="GO" id="GO:0005737">
    <property type="term" value="C:cytoplasm"/>
    <property type="evidence" value="ECO:0007669"/>
    <property type="project" value="TreeGrafter"/>
</dbReference>
<dbReference type="STRING" id="304371.MCP_0652"/>
<dbReference type="PANTHER" id="PTHR13799:SF14">
    <property type="entry name" value="GTP CYCLOHYDROLASE 1 TYPE 2 HOMOLOG"/>
    <property type="match status" value="1"/>
</dbReference>
<accession>D1YWA2</accession>
<evidence type="ECO:0000313" key="4">
    <source>
        <dbReference type="EMBL" id="BAI60724.1"/>
    </source>
</evidence>
<feature type="binding site" evidence="3">
    <location>
        <position position="65"/>
    </location>
    <ligand>
        <name>a divalent metal cation</name>
        <dbReference type="ChEBI" id="CHEBI:60240"/>
        <label>1</label>
    </ligand>
</feature>
<dbReference type="GO" id="GO:0046872">
    <property type="term" value="F:metal ion binding"/>
    <property type="evidence" value="ECO:0007669"/>
    <property type="project" value="UniProtKB-KW"/>
</dbReference>
<dbReference type="RefSeq" id="WP_012899404.1">
    <property type="nucleotide sequence ID" value="NC_013665.1"/>
</dbReference>
<organism evidence="4 5">
    <name type="scientific">Methanocella paludicola (strain DSM 17711 / JCM 13418 / NBRC 101707 / SANAE)</name>
    <dbReference type="NCBI Taxonomy" id="304371"/>
    <lineage>
        <taxon>Archaea</taxon>
        <taxon>Methanobacteriati</taxon>
        <taxon>Methanobacteriota</taxon>
        <taxon>Stenosarchaea group</taxon>
        <taxon>Methanomicrobia</taxon>
        <taxon>Methanocellales</taxon>
        <taxon>Methanocellaceae</taxon>
        <taxon>Methanocella</taxon>
    </lineage>
</organism>
<dbReference type="KEGG" id="mpd:MCP_0652"/>
<keyword evidence="5" id="KW-1185">Reference proteome</keyword>
<dbReference type="Pfam" id="PF01784">
    <property type="entry name" value="DUF34_NIF3"/>
    <property type="match status" value="1"/>
</dbReference>
<feature type="binding site" evidence="3">
    <location>
        <position position="215"/>
    </location>
    <ligand>
        <name>a divalent metal cation</name>
        <dbReference type="ChEBI" id="CHEBI:60240"/>
        <label>2</label>
    </ligand>
</feature>
<dbReference type="eggNOG" id="arCOG04454">
    <property type="taxonomic scope" value="Archaea"/>
</dbReference>
<dbReference type="PATRIC" id="fig|304371.9.peg.673"/>
<dbReference type="FunFam" id="3.40.1390.30:FF:000001">
    <property type="entry name" value="GTP cyclohydrolase 1 type 2"/>
    <property type="match status" value="1"/>
</dbReference>
<evidence type="ECO:0000256" key="2">
    <source>
        <dbReference type="ARBA" id="ARBA00022723"/>
    </source>
</evidence>
<dbReference type="InterPro" id="IPR036069">
    <property type="entry name" value="DUF34/NIF3_sf"/>
</dbReference>
<gene>
    <name evidence="4" type="ordered locus">MCP_0652</name>
</gene>
<proteinExistence type="inferred from homology"/>
<dbReference type="PANTHER" id="PTHR13799">
    <property type="entry name" value="NGG1 INTERACTING FACTOR 3"/>
    <property type="match status" value="1"/>
</dbReference>
<dbReference type="GeneID" id="8680706"/>
<evidence type="ECO:0000313" key="5">
    <source>
        <dbReference type="Proteomes" id="UP000001882"/>
    </source>
</evidence>
<dbReference type="OrthoDB" id="85198at2157"/>